<gene>
    <name evidence="1" type="ORF">EVAR_66754_1</name>
</gene>
<name>A0A4C1Z7U3_EUMVA</name>
<reference evidence="1 2" key="1">
    <citation type="journal article" date="2019" name="Commun. Biol.">
        <title>The bagworm genome reveals a unique fibroin gene that provides high tensile strength.</title>
        <authorList>
            <person name="Kono N."/>
            <person name="Nakamura H."/>
            <person name="Ohtoshi R."/>
            <person name="Tomita M."/>
            <person name="Numata K."/>
            <person name="Arakawa K."/>
        </authorList>
    </citation>
    <scope>NUCLEOTIDE SEQUENCE [LARGE SCALE GENOMIC DNA]</scope>
</reference>
<dbReference type="AlphaFoldDB" id="A0A4C1Z7U3"/>
<organism evidence="1 2">
    <name type="scientific">Eumeta variegata</name>
    <name type="common">Bagworm moth</name>
    <name type="synonym">Eumeta japonica</name>
    <dbReference type="NCBI Taxonomy" id="151549"/>
    <lineage>
        <taxon>Eukaryota</taxon>
        <taxon>Metazoa</taxon>
        <taxon>Ecdysozoa</taxon>
        <taxon>Arthropoda</taxon>
        <taxon>Hexapoda</taxon>
        <taxon>Insecta</taxon>
        <taxon>Pterygota</taxon>
        <taxon>Neoptera</taxon>
        <taxon>Endopterygota</taxon>
        <taxon>Lepidoptera</taxon>
        <taxon>Glossata</taxon>
        <taxon>Ditrysia</taxon>
        <taxon>Tineoidea</taxon>
        <taxon>Psychidae</taxon>
        <taxon>Oiketicinae</taxon>
        <taxon>Eumeta</taxon>
    </lineage>
</organism>
<dbReference type="EMBL" id="BGZK01001609">
    <property type="protein sequence ID" value="GBP83203.1"/>
    <property type="molecule type" value="Genomic_DNA"/>
</dbReference>
<protein>
    <submittedName>
        <fullName evidence="1">Uncharacterized protein</fullName>
    </submittedName>
</protein>
<accession>A0A4C1Z7U3</accession>
<sequence length="82" mass="9261">MTPVRRRINNPCTIGVRLASEGMSFVCRLFHVVPVERRSPRRILSPVEPNEDARPRELGRRAEPQIVIKGPRVADSAGRVSF</sequence>
<evidence type="ECO:0000313" key="2">
    <source>
        <dbReference type="Proteomes" id="UP000299102"/>
    </source>
</evidence>
<evidence type="ECO:0000313" key="1">
    <source>
        <dbReference type="EMBL" id="GBP83203.1"/>
    </source>
</evidence>
<comment type="caution">
    <text evidence="1">The sequence shown here is derived from an EMBL/GenBank/DDBJ whole genome shotgun (WGS) entry which is preliminary data.</text>
</comment>
<proteinExistence type="predicted"/>
<dbReference type="Proteomes" id="UP000299102">
    <property type="component" value="Unassembled WGS sequence"/>
</dbReference>
<keyword evidence="2" id="KW-1185">Reference proteome</keyword>